<keyword evidence="3" id="KW-1185">Reference proteome</keyword>
<protein>
    <submittedName>
        <fullName evidence="2">Uncharacterized protein</fullName>
    </submittedName>
</protein>
<dbReference type="Proteomes" id="UP000053127">
    <property type="component" value="Unassembled WGS sequence"/>
</dbReference>
<dbReference type="EMBL" id="LMWN01000036">
    <property type="protein sequence ID" value="KUN02782.1"/>
    <property type="molecule type" value="Genomic_DNA"/>
</dbReference>
<comment type="caution">
    <text evidence="2">The sequence shown here is derived from an EMBL/GenBank/DDBJ whole genome shotgun (WGS) entry which is preliminary data.</text>
</comment>
<sequence>MSISPLVLKATQVIEQQWLHGPAYDLATQAAVALESAQLLQSPELVTEVAEAAVLAAETAVKELRRAGEEIGRLRARIALLEAERHTTNAVLADVTLALREAQDVPAREGLAAWLYREFVPHANAASWERLSSADRAYWEQRAVIVQRAFASGSAP</sequence>
<gene>
    <name evidence="2" type="ORF">AQI95_24900</name>
</gene>
<organism evidence="2 3">
    <name type="scientific">Streptomyces yokosukanensis</name>
    <dbReference type="NCBI Taxonomy" id="67386"/>
    <lineage>
        <taxon>Bacteria</taxon>
        <taxon>Bacillati</taxon>
        <taxon>Actinomycetota</taxon>
        <taxon>Actinomycetes</taxon>
        <taxon>Kitasatosporales</taxon>
        <taxon>Streptomycetaceae</taxon>
        <taxon>Streptomyces</taxon>
    </lineage>
</organism>
<evidence type="ECO:0000313" key="2">
    <source>
        <dbReference type="EMBL" id="KUN02782.1"/>
    </source>
</evidence>
<dbReference type="AlphaFoldDB" id="A0A101P0P9"/>
<dbReference type="RefSeq" id="WP_067127915.1">
    <property type="nucleotide sequence ID" value="NZ_KQ948215.1"/>
</dbReference>
<proteinExistence type="predicted"/>
<evidence type="ECO:0000313" key="3">
    <source>
        <dbReference type="Proteomes" id="UP000053127"/>
    </source>
</evidence>
<name>A0A101P0P9_9ACTN</name>
<accession>A0A101P0P9</accession>
<reference evidence="2 3" key="1">
    <citation type="submission" date="2015-10" db="EMBL/GenBank/DDBJ databases">
        <title>Draft genome sequence of Streptomyces yokosukanensis DSM 40224, type strain for the species Streptomyces yokosukanensis.</title>
        <authorList>
            <person name="Ruckert C."/>
            <person name="Winkler A."/>
            <person name="Kalinowski J."/>
            <person name="Kampfer P."/>
            <person name="Glaeser S."/>
        </authorList>
    </citation>
    <scope>NUCLEOTIDE SEQUENCE [LARGE SCALE GENOMIC DNA]</scope>
    <source>
        <strain evidence="2 3">DSM 40224</strain>
    </source>
</reference>
<feature type="coiled-coil region" evidence="1">
    <location>
        <begin position="57"/>
        <end position="84"/>
    </location>
</feature>
<dbReference type="STRING" id="67386.AQI95_24900"/>
<keyword evidence="1" id="KW-0175">Coiled coil</keyword>
<dbReference type="OrthoDB" id="4336683at2"/>
<evidence type="ECO:0000256" key="1">
    <source>
        <dbReference type="SAM" id="Coils"/>
    </source>
</evidence>